<evidence type="ECO:0000256" key="1">
    <source>
        <dbReference type="ARBA" id="ARBA00005417"/>
    </source>
</evidence>
<dbReference type="InterPro" id="IPR050153">
    <property type="entry name" value="Metal_Ion_Import_ABC"/>
</dbReference>
<evidence type="ECO:0000256" key="2">
    <source>
        <dbReference type="ARBA" id="ARBA00022448"/>
    </source>
</evidence>
<keyword evidence="3" id="KW-0547">Nucleotide-binding</keyword>
<dbReference type="RefSeq" id="WP_377982635.1">
    <property type="nucleotide sequence ID" value="NZ_JBBKXZ010000001.1"/>
</dbReference>
<comment type="caution">
    <text evidence="6">The sequence shown here is derived from an EMBL/GenBank/DDBJ whole genome shotgun (WGS) entry which is preliminary data.</text>
</comment>
<dbReference type="PANTHER" id="PTHR42734">
    <property type="entry name" value="METAL TRANSPORT SYSTEM ATP-BINDING PROTEIN TM_0124-RELATED"/>
    <property type="match status" value="1"/>
</dbReference>
<dbReference type="EMBL" id="JBBKXZ010000001">
    <property type="protein sequence ID" value="MFD3393752.1"/>
    <property type="molecule type" value="Genomic_DNA"/>
</dbReference>
<dbReference type="GO" id="GO:0005524">
    <property type="term" value="F:ATP binding"/>
    <property type="evidence" value="ECO:0007669"/>
    <property type="project" value="UniProtKB-KW"/>
</dbReference>
<gene>
    <name evidence="6" type="ORF">U0R10_03870</name>
</gene>
<keyword evidence="2" id="KW-0813">Transport</keyword>
<sequence>MKIEINKGEIFSLIGKSGSGKSTVAKIAVGLNLSNDSSIKSNGFEVNNNSERLIPQFIVAGYVPQSLHLKPHHTVEDYLNFLFQKETELNKTKLVKLYIKMFHIQHLLKSKIQMLSGGEKQKIALIEAVSKPIEYLILDEPFSQLDTEQKMEFSTILQQLIESRQIPCLLISHDLSDIIRLSQKIGIMEKGKLIFQGNRTKFWNSKNKIALRLKDAMISWKQATDYWINNQHTI</sequence>
<evidence type="ECO:0000313" key="7">
    <source>
        <dbReference type="Proteomes" id="UP001598138"/>
    </source>
</evidence>
<dbReference type="Pfam" id="PF00005">
    <property type="entry name" value="ABC_tran"/>
    <property type="match status" value="1"/>
</dbReference>
<dbReference type="PANTHER" id="PTHR42734:SF17">
    <property type="entry name" value="METAL TRANSPORT SYSTEM ATP-BINDING PROTEIN TM_0124-RELATED"/>
    <property type="match status" value="1"/>
</dbReference>
<dbReference type="InterPro" id="IPR027417">
    <property type="entry name" value="P-loop_NTPase"/>
</dbReference>
<dbReference type="InterPro" id="IPR017871">
    <property type="entry name" value="ABC_transporter-like_CS"/>
</dbReference>
<evidence type="ECO:0000313" key="6">
    <source>
        <dbReference type="EMBL" id="MFD3393752.1"/>
    </source>
</evidence>
<dbReference type="SUPFAM" id="SSF52540">
    <property type="entry name" value="P-loop containing nucleoside triphosphate hydrolases"/>
    <property type="match status" value="1"/>
</dbReference>
<keyword evidence="4 6" id="KW-0067">ATP-binding</keyword>
<evidence type="ECO:0000259" key="5">
    <source>
        <dbReference type="PROSITE" id="PS50893"/>
    </source>
</evidence>
<proteinExistence type="inferred from homology"/>
<dbReference type="InterPro" id="IPR003439">
    <property type="entry name" value="ABC_transporter-like_ATP-bd"/>
</dbReference>
<protein>
    <submittedName>
        <fullName evidence="6">ABC transporter ATP-binding protein</fullName>
    </submittedName>
</protein>
<dbReference type="PROSITE" id="PS50893">
    <property type="entry name" value="ABC_TRANSPORTER_2"/>
    <property type="match status" value="1"/>
</dbReference>
<feature type="domain" description="ABC transporter" evidence="5">
    <location>
        <begin position="1"/>
        <end position="215"/>
    </location>
</feature>
<organism evidence="6 7">
    <name type="scientific">Aquirufa avitistagni</name>
    <dbReference type="NCBI Taxonomy" id="3104728"/>
    <lineage>
        <taxon>Bacteria</taxon>
        <taxon>Pseudomonadati</taxon>
        <taxon>Bacteroidota</taxon>
        <taxon>Cytophagia</taxon>
        <taxon>Cytophagales</taxon>
        <taxon>Flectobacillaceae</taxon>
        <taxon>Aquirufa</taxon>
    </lineage>
</organism>
<dbReference type="Gene3D" id="3.40.50.300">
    <property type="entry name" value="P-loop containing nucleotide triphosphate hydrolases"/>
    <property type="match status" value="1"/>
</dbReference>
<dbReference type="SMART" id="SM00382">
    <property type="entry name" value="AAA"/>
    <property type="match status" value="1"/>
</dbReference>
<dbReference type="InterPro" id="IPR003593">
    <property type="entry name" value="AAA+_ATPase"/>
</dbReference>
<evidence type="ECO:0000256" key="3">
    <source>
        <dbReference type="ARBA" id="ARBA00022741"/>
    </source>
</evidence>
<accession>A0ABW6DDG7</accession>
<evidence type="ECO:0000256" key="4">
    <source>
        <dbReference type="ARBA" id="ARBA00022840"/>
    </source>
</evidence>
<comment type="similarity">
    <text evidence="1">Belongs to the ABC transporter superfamily.</text>
</comment>
<keyword evidence="7" id="KW-1185">Reference proteome</keyword>
<dbReference type="PROSITE" id="PS00211">
    <property type="entry name" value="ABC_TRANSPORTER_1"/>
    <property type="match status" value="1"/>
</dbReference>
<dbReference type="Proteomes" id="UP001598138">
    <property type="component" value="Unassembled WGS sequence"/>
</dbReference>
<name>A0ABW6DDG7_9BACT</name>
<reference evidence="6 7" key="1">
    <citation type="submission" date="2024-03" db="EMBL/GenBank/DDBJ databases">
        <title>Aquirufa genome sequencing.</title>
        <authorList>
            <person name="Pitt A."/>
            <person name="Hahn M.W."/>
        </authorList>
    </citation>
    <scope>NUCLEOTIDE SEQUENCE [LARGE SCALE GENOMIC DNA]</scope>
    <source>
        <strain evidence="6 7">OSTEICH-129V</strain>
    </source>
</reference>